<dbReference type="CDD" id="cd02440">
    <property type="entry name" value="AdoMet_MTases"/>
    <property type="match status" value="1"/>
</dbReference>
<dbReference type="Gene3D" id="3.40.50.150">
    <property type="entry name" value="Vaccinia Virus protein VP39"/>
    <property type="match status" value="1"/>
</dbReference>
<evidence type="ECO:0000256" key="4">
    <source>
        <dbReference type="ARBA" id="ARBA00013346"/>
    </source>
</evidence>
<evidence type="ECO:0000256" key="2">
    <source>
        <dbReference type="ARBA" id="ARBA00005369"/>
    </source>
</evidence>
<evidence type="ECO:0000256" key="5">
    <source>
        <dbReference type="ARBA" id="ARBA00022490"/>
    </source>
</evidence>
<sequence length="254" mass="29397">MTNFRPVDHTRPFLDIVREFAQQFKPYPEKLVKLFEEIDRAHFVPEELSDFLPDVSTNKGRAGLLSQPGVIFKMVALLFLKGHEVVYEGGTGTGYQTAILARMCKHVYSVERDPKRVEFAKDRLAKLGIENVTIMQGDAAEGLPQYAPFDRMIFGCAFSQDHVEQDLLDQMAEQQSRLIAPTGQYRDGRVYGDILRVEKRRGEVKQEVINAFANTLYFVPLVSPRPVGWTWQKDRYVPSSQVHQRKWWQFWRVS</sequence>
<dbReference type="GO" id="GO:0032259">
    <property type="term" value="P:methylation"/>
    <property type="evidence" value="ECO:0007669"/>
    <property type="project" value="UniProtKB-KW"/>
</dbReference>
<dbReference type="EC" id="2.1.1.77" evidence="3"/>
<evidence type="ECO:0000256" key="8">
    <source>
        <dbReference type="ARBA" id="ARBA00022691"/>
    </source>
</evidence>
<dbReference type="Proteomes" id="UP000248806">
    <property type="component" value="Unassembled WGS sequence"/>
</dbReference>
<name>A0A326TQD6_THEHA</name>
<evidence type="ECO:0000313" key="12">
    <source>
        <dbReference type="EMBL" id="PZW18299.1"/>
    </source>
</evidence>
<evidence type="ECO:0000256" key="11">
    <source>
        <dbReference type="ARBA" id="ARBA00031350"/>
    </source>
</evidence>
<dbReference type="InterPro" id="IPR029063">
    <property type="entry name" value="SAM-dependent_MTases_sf"/>
</dbReference>
<accession>A0A326TQD6</accession>
<dbReference type="GO" id="GO:0005737">
    <property type="term" value="C:cytoplasm"/>
    <property type="evidence" value="ECO:0007669"/>
    <property type="project" value="UniProtKB-SubCell"/>
</dbReference>
<dbReference type="PANTHER" id="PTHR11579">
    <property type="entry name" value="PROTEIN-L-ISOASPARTATE O-METHYLTRANSFERASE"/>
    <property type="match status" value="1"/>
</dbReference>
<evidence type="ECO:0000256" key="7">
    <source>
        <dbReference type="ARBA" id="ARBA00022679"/>
    </source>
</evidence>
<dbReference type="GO" id="GO:0004719">
    <property type="term" value="F:protein-L-isoaspartate (D-aspartate) O-methyltransferase activity"/>
    <property type="evidence" value="ECO:0007669"/>
    <property type="project" value="UniProtKB-EC"/>
</dbReference>
<evidence type="ECO:0000256" key="9">
    <source>
        <dbReference type="ARBA" id="ARBA00030757"/>
    </source>
</evidence>
<comment type="similarity">
    <text evidence="2">Belongs to the methyltransferase superfamily. L-isoaspartyl/D-aspartyl protein methyltransferase family.</text>
</comment>
<organism evidence="12 13">
    <name type="scientific">Thermosporothrix hazakensis</name>
    <dbReference type="NCBI Taxonomy" id="644383"/>
    <lineage>
        <taxon>Bacteria</taxon>
        <taxon>Bacillati</taxon>
        <taxon>Chloroflexota</taxon>
        <taxon>Ktedonobacteria</taxon>
        <taxon>Ktedonobacterales</taxon>
        <taxon>Thermosporotrichaceae</taxon>
        <taxon>Thermosporothrix</taxon>
    </lineage>
</organism>
<evidence type="ECO:0000256" key="1">
    <source>
        <dbReference type="ARBA" id="ARBA00004496"/>
    </source>
</evidence>
<dbReference type="InterPro" id="IPR000682">
    <property type="entry name" value="PCMT"/>
</dbReference>
<keyword evidence="7 12" id="KW-0808">Transferase</keyword>
<keyword evidence="6 12" id="KW-0489">Methyltransferase</keyword>
<comment type="caution">
    <text evidence="12">The sequence shown here is derived from an EMBL/GenBank/DDBJ whole genome shotgun (WGS) entry which is preliminary data.</text>
</comment>
<evidence type="ECO:0000256" key="6">
    <source>
        <dbReference type="ARBA" id="ARBA00022603"/>
    </source>
</evidence>
<protein>
    <recommendedName>
        <fullName evidence="4">Protein-L-isoaspartate O-methyltransferase</fullName>
        <ecNumber evidence="3">2.1.1.77</ecNumber>
    </recommendedName>
    <alternativeName>
        <fullName evidence="11">L-isoaspartyl protein carboxyl methyltransferase</fullName>
    </alternativeName>
    <alternativeName>
        <fullName evidence="9">Protein L-isoaspartyl methyltransferase</fullName>
    </alternativeName>
    <alternativeName>
        <fullName evidence="10">Protein-beta-aspartate methyltransferase</fullName>
    </alternativeName>
</protein>
<comment type="subcellular location">
    <subcellularLocation>
        <location evidence="1">Cytoplasm</location>
    </subcellularLocation>
</comment>
<proteinExistence type="inferred from homology"/>
<dbReference type="Pfam" id="PF01135">
    <property type="entry name" value="PCMT"/>
    <property type="match status" value="1"/>
</dbReference>
<keyword evidence="8" id="KW-0949">S-adenosyl-L-methionine</keyword>
<reference evidence="12 13" key="1">
    <citation type="submission" date="2018-06" db="EMBL/GenBank/DDBJ databases">
        <title>Genomic Encyclopedia of Archaeal and Bacterial Type Strains, Phase II (KMG-II): from individual species to whole genera.</title>
        <authorList>
            <person name="Goeker M."/>
        </authorList>
    </citation>
    <scope>NUCLEOTIDE SEQUENCE [LARGE SCALE GENOMIC DNA]</scope>
    <source>
        <strain evidence="12 13">ATCC BAA-1881</strain>
    </source>
</reference>
<dbReference type="RefSeq" id="WP_170143040.1">
    <property type="nucleotide sequence ID" value="NZ_BIFX01000001.1"/>
</dbReference>
<evidence type="ECO:0000256" key="3">
    <source>
        <dbReference type="ARBA" id="ARBA00011890"/>
    </source>
</evidence>
<dbReference type="AlphaFoldDB" id="A0A326TQD6"/>
<dbReference type="SUPFAM" id="SSF53335">
    <property type="entry name" value="S-adenosyl-L-methionine-dependent methyltransferases"/>
    <property type="match status" value="1"/>
</dbReference>
<gene>
    <name evidence="12" type="ORF">EI42_06263</name>
</gene>
<evidence type="ECO:0000256" key="10">
    <source>
        <dbReference type="ARBA" id="ARBA00031323"/>
    </source>
</evidence>
<keyword evidence="13" id="KW-1185">Reference proteome</keyword>
<dbReference type="EMBL" id="QKUF01000054">
    <property type="protein sequence ID" value="PZW18299.1"/>
    <property type="molecule type" value="Genomic_DNA"/>
</dbReference>
<dbReference type="PANTHER" id="PTHR11579:SF0">
    <property type="entry name" value="PROTEIN-L-ISOASPARTATE(D-ASPARTATE) O-METHYLTRANSFERASE"/>
    <property type="match status" value="1"/>
</dbReference>
<keyword evidence="5" id="KW-0963">Cytoplasm</keyword>
<evidence type="ECO:0000313" key="13">
    <source>
        <dbReference type="Proteomes" id="UP000248806"/>
    </source>
</evidence>